<comment type="caution">
    <text evidence="2">The sequence shown here is derived from an EMBL/GenBank/DDBJ whole genome shotgun (WGS) entry which is preliminary data.</text>
</comment>
<feature type="signal peptide" evidence="1">
    <location>
        <begin position="1"/>
        <end position="22"/>
    </location>
</feature>
<sequence>MKTYKKLSITLLLMSITFFACSTDDDENDNTIEPPISCENATNFIFEEKDGLVVAEFESINNINDWNNENSVAGFSGTSYLVWKGDQFLNAPGNGLLTYNINITTTGTYRFIWRSRITNGTSGSEHNDSWLRFPDASAFFGQRNESIVYPGDTGQTPNPNGSSKDGWFKIYKSGPADQWKWQASTSDNDAHDIFVTFDTPGTYMMEVSARSSFHALDRFVLFTENVSLSDATSETAELSEINCN</sequence>
<name>A0ABP3U6K7_9FLAO</name>
<gene>
    <name evidence="2" type="ORF">GCM10009430_31380</name>
</gene>
<evidence type="ECO:0000256" key="1">
    <source>
        <dbReference type="SAM" id="SignalP"/>
    </source>
</evidence>
<keyword evidence="1" id="KW-0732">Signal</keyword>
<evidence type="ECO:0000313" key="3">
    <source>
        <dbReference type="Proteomes" id="UP001501758"/>
    </source>
</evidence>
<evidence type="ECO:0008006" key="4">
    <source>
        <dbReference type="Google" id="ProtNLM"/>
    </source>
</evidence>
<dbReference type="Proteomes" id="UP001501758">
    <property type="component" value="Unassembled WGS sequence"/>
</dbReference>
<keyword evidence="3" id="KW-1185">Reference proteome</keyword>
<dbReference type="EMBL" id="BAAAGE010000003">
    <property type="protein sequence ID" value="GAA0725543.1"/>
    <property type="molecule type" value="Genomic_DNA"/>
</dbReference>
<dbReference type="RefSeq" id="WP_299610989.1">
    <property type="nucleotide sequence ID" value="NZ_BAAAGE010000003.1"/>
</dbReference>
<feature type="chain" id="PRO_5046497378" description="PKD domain-containing protein" evidence="1">
    <location>
        <begin position="23"/>
        <end position="244"/>
    </location>
</feature>
<accession>A0ABP3U6K7</accession>
<evidence type="ECO:0000313" key="2">
    <source>
        <dbReference type="EMBL" id="GAA0725543.1"/>
    </source>
</evidence>
<organism evidence="2 3">
    <name type="scientific">Aquimarina litoralis</name>
    <dbReference type="NCBI Taxonomy" id="584605"/>
    <lineage>
        <taxon>Bacteria</taxon>
        <taxon>Pseudomonadati</taxon>
        <taxon>Bacteroidota</taxon>
        <taxon>Flavobacteriia</taxon>
        <taxon>Flavobacteriales</taxon>
        <taxon>Flavobacteriaceae</taxon>
        <taxon>Aquimarina</taxon>
    </lineage>
</organism>
<protein>
    <recommendedName>
        <fullName evidence="4">PKD domain-containing protein</fullName>
    </recommendedName>
</protein>
<dbReference type="PROSITE" id="PS51257">
    <property type="entry name" value="PROKAR_LIPOPROTEIN"/>
    <property type="match status" value="1"/>
</dbReference>
<proteinExistence type="predicted"/>
<reference evidence="3" key="1">
    <citation type="journal article" date="2019" name="Int. J. Syst. Evol. Microbiol.">
        <title>The Global Catalogue of Microorganisms (GCM) 10K type strain sequencing project: providing services to taxonomists for standard genome sequencing and annotation.</title>
        <authorList>
            <consortium name="The Broad Institute Genomics Platform"/>
            <consortium name="The Broad Institute Genome Sequencing Center for Infectious Disease"/>
            <person name="Wu L."/>
            <person name="Ma J."/>
        </authorList>
    </citation>
    <scope>NUCLEOTIDE SEQUENCE [LARGE SCALE GENOMIC DNA]</scope>
    <source>
        <strain evidence="3">JCM 15974</strain>
    </source>
</reference>